<dbReference type="Gene3D" id="3.30.310.70">
    <property type="entry name" value="TT1751-like domain"/>
    <property type="match status" value="1"/>
</dbReference>
<proteinExistence type="predicted"/>
<dbReference type="CDD" id="cd14797">
    <property type="entry name" value="DUF302"/>
    <property type="match status" value="1"/>
</dbReference>
<gene>
    <name evidence="3" type="ORF">G3480_17000</name>
</gene>
<dbReference type="SUPFAM" id="SSF103247">
    <property type="entry name" value="TT1751-like"/>
    <property type="match status" value="1"/>
</dbReference>
<evidence type="ECO:0000256" key="1">
    <source>
        <dbReference type="SAM" id="SignalP"/>
    </source>
</evidence>
<keyword evidence="4" id="KW-1185">Reference proteome</keyword>
<reference evidence="4" key="1">
    <citation type="journal article" date="2020" name="Microbiol. Resour. Announc.">
        <title>Draft Genome Sequences of Thiorhodococcus mannitoliphagus and Thiorhodococcus minor, Purple Sulfur Photosynthetic Bacteria in the Gammaproteobacterial Family Chromatiaceae.</title>
        <authorList>
            <person name="Aviles F.A."/>
            <person name="Meyer T.E."/>
            <person name="Kyndt J.A."/>
        </authorList>
    </citation>
    <scope>NUCLEOTIDE SEQUENCE [LARGE SCALE GENOMIC DNA]</scope>
    <source>
        <strain evidence="4">DSM 18266</strain>
    </source>
</reference>
<accession>A0A6P1DY99</accession>
<dbReference type="RefSeq" id="WP_164655082.1">
    <property type="nucleotide sequence ID" value="NZ_JAAIJR010000077.1"/>
</dbReference>
<dbReference type="InterPro" id="IPR035923">
    <property type="entry name" value="TT1751-like_sf"/>
</dbReference>
<evidence type="ECO:0000259" key="2">
    <source>
        <dbReference type="Pfam" id="PF03625"/>
    </source>
</evidence>
<feature type="signal peptide" evidence="1">
    <location>
        <begin position="1"/>
        <end position="21"/>
    </location>
</feature>
<evidence type="ECO:0000313" key="4">
    <source>
        <dbReference type="Proteomes" id="UP000471640"/>
    </source>
</evidence>
<dbReference type="Pfam" id="PF03625">
    <property type="entry name" value="DUF302"/>
    <property type="match status" value="1"/>
</dbReference>
<feature type="domain" description="DUF302" evidence="2">
    <location>
        <begin position="56"/>
        <end position="118"/>
    </location>
</feature>
<dbReference type="PANTHER" id="PTHR38342">
    <property type="entry name" value="SLR5037 PROTEIN"/>
    <property type="match status" value="1"/>
</dbReference>
<dbReference type="EMBL" id="JAAIJR010000077">
    <property type="protein sequence ID" value="NEX21981.1"/>
    <property type="molecule type" value="Genomic_DNA"/>
</dbReference>
<evidence type="ECO:0000313" key="3">
    <source>
        <dbReference type="EMBL" id="NEX21981.1"/>
    </source>
</evidence>
<feature type="chain" id="PRO_5026980740" evidence="1">
    <location>
        <begin position="22"/>
        <end position="150"/>
    </location>
</feature>
<keyword evidence="1" id="KW-0732">Signal</keyword>
<organism evidence="3 4">
    <name type="scientific">Thiorhodococcus mannitoliphagus</name>
    <dbReference type="NCBI Taxonomy" id="329406"/>
    <lineage>
        <taxon>Bacteria</taxon>
        <taxon>Pseudomonadati</taxon>
        <taxon>Pseudomonadota</taxon>
        <taxon>Gammaproteobacteria</taxon>
        <taxon>Chromatiales</taxon>
        <taxon>Chromatiaceae</taxon>
        <taxon>Thiorhodococcus</taxon>
    </lineage>
</organism>
<sequence length="150" mass="15860">MKIRRTLTLVLGLLVATTAIAVDGLRALESPYSAEETMDRLEHLVTERGLKVFARIDHAAGAASVGKSLRPTELLIFGNPKGGTPFMECAQTVAIDLPLKVLVWQDADGQVWLGYNEPADIGARHGVPDCAVIGKLSKALSGVAEAAVGE</sequence>
<reference evidence="3 4" key="2">
    <citation type="submission" date="2020-02" db="EMBL/GenBank/DDBJ databases">
        <title>Genome sequences of Thiorhodococcus mannitoliphagus and Thiorhodococcus minor, purple sulfur photosynthetic bacteria in the gammaproteobacterial family, Chromatiaceae.</title>
        <authorList>
            <person name="Aviles F.A."/>
            <person name="Meyer T.E."/>
            <person name="Kyndt J.A."/>
        </authorList>
    </citation>
    <scope>NUCLEOTIDE SEQUENCE [LARGE SCALE GENOMIC DNA]</scope>
    <source>
        <strain evidence="3 4">DSM 18266</strain>
    </source>
</reference>
<comment type="caution">
    <text evidence="3">The sequence shown here is derived from an EMBL/GenBank/DDBJ whole genome shotgun (WGS) entry which is preliminary data.</text>
</comment>
<name>A0A6P1DY99_9GAMM</name>
<dbReference type="AlphaFoldDB" id="A0A6P1DY99"/>
<protein>
    <submittedName>
        <fullName evidence="3">DUF302 domain-containing protein</fullName>
    </submittedName>
</protein>
<dbReference type="InterPro" id="IPR005180">
    <property type="entry name" value="DUF302"/>
</dbReference>
<dbReference type="Proteomes" id="UP000471640">
    <property type="component" value="Unassembled WGS sequence"/>
</dbReference>
<dbReference type="PANTHER" id="PTHR38342:SF2">
    <property type="entry name" value="INNER MEMBRANE OR EXPORTED"/>
    <property type="match status" value="1"/>
</dbReference>